<dbReference type="EMBL" id="JAAQWG010000163">
    <property type="protein sequence ID" value="NMY13902.1"/>
    <property type="molecule type" value="Genomic_DNA"/>
</dbReference>
<evidence type="ECO:0000313" key="2">
    <source>
        <dbReference type="Proteomes" id="UP000537729"/>
    </source>
</evidence>
<dbReference type="Proteomes" id="UP000537729">
    <property type="component" value="Unassembled WGS sequence"/>
</dbReference>
<protein>
    <submittedName>
        <fullName evidence="1">Uncharacterized protein</fullName>
    </submittedName>
</protein>
<proteinExistence type="predicted"/>
<dbReference type="Gene3D" id="2.30.30.110">
    <property type="match status" value="1"/>
</dbReference>
<gene>
    <name evidence="1" type="ORF">HBO38_37065</name>
</gene>
<dbReference type="InterPro" id="IPR011067">
    <property type="entry name" value="Plasmid_toxin/cell-grow_inhib"/>
</dbReference>
<accession>A0A7Y1AE47</accession>
<dbReference type="RefSeq" id="WP_169886801.1">
    <property type="nucleotide sequence ID" value="NZ_JAAQWG010000163.1"/>
</dbReference>
<organism evidence="1 2">
    <name type="scientific">Pseudomonas veronii</name>
    <dbReference type="NCBI Taxonomy" id="76761"/>
    <lineage>
        <taxon>Bacteria</taxon>
        <taxon>Pseudomonadati</taxon>
        <taxon>Pseudomonadota</taxon>
        <taxon>Gammaproteobacteria</taxon>
        <taxon>Pseudomonadales</taxon>
        <taxon>Pseudomonadaceae</taxon>
        <taxon>Pseudomonas</taxon>
    </lineage>
</organism>
<sequence>MQKIVIRYVKNVSVSTGINQVLLGQEIFDDICEALIPRVDPNSKAFLVKKFHGVENYRWDIESVGQVPNPNAPITYEVIVSQYAAAQPIVYLSTTQKKTFAPLNKIVKPYSLVEIEYGFFQDIVKESGDVRTNKRYTNTLQKGEMRKRRLGIVVKVNNTSLQVIPTTADPSQAGGKNVVELDQGTLSQLDFYGGGKRSFALCDMIATVSANRIYPPAQAGTKIRSTSYKLKISKAERSSLIIAMIQSSGYGTYVEDLKELARISHDRINKNG</sequence>
<comment type="caution">
    <text evidence="1">The sequence shown here is derived from an EMBL/GenBank/DDBJ whole genome shotgun (WGS) entry which is preliminary data.</text>
</comment>
<reference evidence="1 2" key="1">
    <citation type="journal article" date="2020" name="Front. Microbiol.">
        <title>Genetic Organization of the aprX-lipA2 Operon Affects the Proteolytic Potential of Pseudomonas Species in Milk.</title>
        <authorList>
            <person name="Maier C."/>
            <person name="Huptas C."/>
            <person name="von Neubeck M."/>
            <person name="Scherer S."/>
            <person name="Wenning M."/>
            <person name="Lucking G."/>
        </authorList>
    </citation>
    <scope>NUCLEOTIDE SEQUENCE [LARGE SCALE GENOMIC DNA]</scope>
    <source>
        <strain evidence="1 2">DSM 16272</strain>
    </source>
</reference>
<dbReference type="AlphaFoldDB" id="A0A7Y1AE47"/>
<evidence type="ECO:0000313" key="1">
    <source>
        <dbReference type="EMBL" id="NMY13902.1"/>
    </source>
</evidence>
<name>A0A7Y1AE47_PSEVE</name>